<dbReference type="Gene3D" id="1.10.287.1260">
    <property type="match status" value="1"/>
</dbReference>
<dbReference type="PANTHER" id="PTHR30460">
    <property type="entry name" value="MODERATE CONDUCTANCE MECHANOSENSITIVE CHANNEL YBIO"/>
    <property type="match status" value="1"/>
</dbReference>
<evidence type="ECO:0000256" key="3">
    <source>
        <dbReference type="ARBA" id="ARBA00022475"/>
    </source>
</evidence>
<keyword evidence="4 7" id="KW-0812">Transmembrane</keyword>
<reference evidence="10 11" key="1">
    <citation type="submission" date="2019-09" db="EMBL/GenBank/DDBJ databases">
        <title>Phylogeny of genus Pseudoclavibacter and closely related genus.</title>
        <authorList>
            <person name="Li Y."/>
        </authorList>
    </citation>
    <scope>NUCLEOTIDE SEQUENCE [LARGE SCALE GENOMIC DNA]</scope>
    <source>
        <strain evidence="10 11">EGI 60007</strain>
    </source>
</reference>
<dbReference type="InterPro" id="IPR049278">
    <property type="entry name" value="MS_channel_C"/>
</dbReference>
<evidence type="ECO:0000313" key="11">
    <source>
        <dbReference type="Proteomes" id="UP000431744"/>
    </source>
</evidence>
<evidence type="ECO:0000256" key="5">
    <source>
        <dbReference type="ARBA" id="ARBA00022989"/>
    </source>
</evidence>
<dbReference type="Pfam" id="PF00924">
    <property type="entry name" value="MS_channel_2nd"/>
    <property type="match status" value="1"/>
</dbReference>
<dbReference type="SUPFAM" id="SSF50182">
    <property type="entry name" value="Sm-like ribonucleoproteins"/>
    <property type="match status" value="1"/>
</dbReference>
<evidence type="ECO:0000256" key="7">
    <source>
        <dbReference type="SAM" id="Phobius"/>
    </source>
</evidence>
<dbReference type="GO" id="GO:0005886">
    <property type="term" value="C:plasma membrane"/>
    <property type="evidence" value="ECO:0007669"/>
    <property type="project" value="UniProtKB-SubCell"/>
</dbReference>
<comment type="similarity">
    <text evidence="2">Belongs to the MscS (TC 1.A.23) family.</text>
</comment>
<evidence type="ECO:0000259" key="8">
    <source>
        <dbReference type="Pfam" id="PF00924"/>
    </source>
</evidence>
<dbReference type="InterPro" id="IPR023408">
    <property type="entry name" value="MscS_beta-dom_sf"/>
</dbReference>
<sequence length="323" mass="35233">MLPQITFFELVDTFQVPLWILAYILGGLLLRWGLQFLIRRFVNQVVSGVKKRKGADDTQELMVKSPLAAVRTVQRTRTIGSVLSNVVTVTIVVVVVMLCIGRAAPNVLASLSLLSAAVGAGLGFGAQKIVGDVLNGLFMVMEDQLGVGDEVDMGEAVGIVEKVGVRVTQVRDVNGTLWFVRNGEVVRVGSNSQGWNRAIIDLAVPYLVDRRLVEETMLGAAMGLYQDPAWGVKFFEAPQIWGLETISAEAVVVRLVAKTKAGTRWEVQRELRARIQEAFKRNGIALPPLNTIVFDGVNGIANRVQRFNPQNPAATDPGSEERA</sequence>
<dbReference type="SUPFAM" id="SSF82689">
    <property type="entry name" value="Mechanosensitive channel protein MscS (YggB), C-terminal domain"/>
    <property type="match status" value="1"/>
</dbReference>
<dbReference type="GO" id="GO:0008381">
    <property type="term" value="F:mechanosensitive monoatomic ion channel activity"/>
    <property type="evidence" value="ECO:0007669"/>
    <property type="project" value="InterPro"/>
</dbReference>
<feature type="domain" description="Mechanosensitive ion channel MscS C-terminal" evidence="9">
    <location>
        <begin position="236"/>
        <end position="285"/>
    </location>
</feature>
<keyword evidence="11" id="KW-1185">Reference proteome</keyword>
<dbReference type="InterPro" id="IPR010920">
    <property type="entry name" value="LSM_dom_sf"/>
</dbReference>
<dbReference type="InterPro" id="IPR045276">
    <property type="entry name" value="YbiO_bact"/>
</dbReference>
<comment type="caution">
    <text evidence="10">The sequence shown here is derived from an EMBL/GenBank/DDBJ whole genome shotgun (WGS) entry which is preliminary data.</text>
</comment>
<evidence type="ECO:0000256" key="4">
    <source>
        <dbReference type="ARBA" id="ARBA00022692"/>
    </source>
</evidence>
<gene>
    <name evidence="10" type="ORF">F8O04_13340</name>
</gene>
<keyword evidence="3" id="KW-1003">Cell membrane</keyword>
<evidence type="ECO:0000256" key="6">
    <source>
        <dbReference type="ARBA" id="ARBA00023136"/>
    </source>
</evidence>
<dbReference type="Gene3D" id="2.30.30.60">
    <property type="match status" value="1"/>
</dbReference>
<evidence type="ECO:0000259" key="9">
    <source>
        <dbReference type="Pfam" id="PF21082"/>
    </source>
</evidence>
<keyword evidence="6 7" id="KW-0472">Membrane</keyword>
<dbReference type="Gene3D" id="3.30.70.100">
    <property type="match status" value="1"/>
</dbReference>
<accession>A0A6H9WJ32</accession>
<evidence type="ECO:0000256" key="2">
    <source>
        <dbReference type="ARBA" id="ARBA00008017"/>
    </source>
</evidence>
<feature type="transmembrane region" description="Helical" evidence="7">
    <location>
        <begin position="16"/>
        <end position="34"/>
    </location>
</feature>
<feature type="domain" description="Mechanosensitive ion channel MscS" evidence="8">
    <location>
        <begin position="129"/>
        <end position="186"/>
    </location>
</feature>
<dbReference type="Pfam" id="PF21082">
    <property type="entry name" value="MS_channel_3rd"/>
    <property type="match status" value="1"/>
</dbReference>
<dbReference type="AlphaFoldDB" id="A0A6H9WJ32"/>
<dbReference type="OrthoDB" id="4638917at2"/>
<dbReference type="InterPro" id="IPR006685">
    <property type="entry name" value="MscS_channel_2nd"/>
</dbReference>
<evidence type="ECO:0000313" key="10">
    <source>
        <dbReference type="EMBL" id="KAB1646726.1"/>
    </source>
</evidence>
<protein>
    <submittedName>
        <fullName evidence="10">Mechanosensitive ion channel</fullName>
    </submittedName>
</protein>
<name>A0A6H9WJ32_9MICO</name>
<dbReference type="Proteomes" id="UP000431744">
    <property type="component" value="Unassembled WGS sequence"/>
</dbReference>
<proteinExistence type="inferred from homology"/>
<evidence type="ECO:0000256" key="1">
    <source>
        <dbReference type="ARBA" id="ARBA00004651"/>
    </source>
</evidence>
<keyword evidence="5 7" id="KW-1133">Transmembrane helix</keyword>
<dbReference type="EMBL" id="WBJY01000004">
    <property type="protein sequence ID" value="KAB1646726.1"/>
    <property type="molecule type" value="Genomic_DNA"/>
</dbReference>
<feature type="transmembrane region" description="Helical" evidence="7">
    <location>
        <begin position="82"/>
        <end position="104"/>
    </location>
</feature>
<dbReference type="PANTHER" id="PTHR30460:SF0">
    <property type="entry name" value="MODERATE CONDUCTANCE MECHANOSENSITIVE CHANNEL YBIO"/>
    <property type="match status" value="1"/>
</dbReference>
<organism evidence="10 11">
    <name type="scientific">Pseudoclavibacter endophyticus</name>
    <dbReference type="NCBI Taxonomy" id="1778590"/>
    <lineage>
        <taxon>Bacteria</taxon>
        <taxon>Bacillati</taxon>
        <taxon>Actinomycetota</taxon>
        <taxon>Actinomycetes</taxon>
        <taxon>Micrococcales</taxon>
        <taxon>Microbacteriaceae</taxon>
        <taxon>Pseudoclavibacter</taxon>
    </lineage>
</organism>
<comment type="subcellular location">
    <subcellularLocation>
        <location evidence="1">Cell membrane</location>
        <topology evidence="1">Multi-pass membrane protein</topology>
    </subcellularLocation>
</comment>
<dbReference type="RefSeq" id="WP_158029892.1">
    <property type="nucleotide sequence ID" value="NZ_BMHG01000002.1"/>
</dbReference>
<dbReference type="InterPro" id="IPR011066">
    <property type="entry name" value="MscS_channel_C_sf"/>
</dbReference>